<evidence type="ECO:0000313" key="1">
    <source>
        <dbReference type="EMBL" id="BAS29155.1"/>
    </source>
</evidence>
<gene>
    <name evidence="1" type="ORF">LIP_3343</name>
</gene>
<dbReference type="STRING" id="1555112.LIP_3343"/>
<keyword evidence="2" id="KW-1185">Reference proteome</keyword>
<sequence>MTPRSRAQAQRAAIWAQPVQAAVSTLPRRQREGLLQGLLELIAALNRAGVITVARTCLTCRFFEPAAPSGSGVHRCRLLEKPLAAEDLRVDCPDHEPHVVET</sequence>
<organism evidence="1 2">
    <name type="scientific">Limnochorda pilosa</name>
    <dbReference type="NCBI Taxonomy" id="1555112"/>
    <lineage>
        <taxon>Bacteria</taxon>
        <taxon>Bacillati</taxon>
        <taxon>Bacillota</taxon>
        <taxon>Limnochordia</taxon>
        <taxon>Limnochordales</taxon>
        <taxon>Limnochordaceae</taxon>
        <taxon>Limnochorda</taxon>
    </lineage>
</organism>
<dbReference type="Proteomes" id="UP000065807">
    <property type="component" value="Chromosome"/>
</dbReference>
<reference evidence="2" key="1">
    <citation type="submission" date="2015-07" db="EMBL/GenBank/DDBJ databases">
        <title>Complete genome sequence and phylogenetic analysis of Limnochorda pilosa.</title>
        <authorList>
            <person name="Watanabe M."/>
            <person name="Kojima H."/>
            <person name="Fukui M."/>
        </authorList>
    </citation>
    <scope>NUCLEOTIDE SEQUENCE [LARGE SCALE GENOMIC DNA]</scope>
    <source>
        <strain evidence="2">HC45</strain>
    </source>
</reference>
<evidence type="ECO:0000313" key="2">
    <source>
        <dbReference type="Proteomes" id="UP000065807"/>
    </source>
</evidence>
<proteinExistence type="predicted"/>
<dbReference type="KEGG" id="lpil:LIP_3343"/>
<accession>A0A0K2SPW8</accession>
<name>A0A0K2SPW8_LIMPI</name>
<protein>
    <submittedName>
        <fullName evidence="1">MarR family transcriptional regulator</fullName>
    </submittedName>
</protein>
<reference evidence="2" key="2">
    <citation type="journal article" date="2016" name="Int. J. Syst. Evol. Microbiol.">
        <title>Complete genome sequence and cell structure of Limnochorda pilosa, a Gram-negative spore-former within the phylum Firmicutes.</title>
        <authorList>
            <person name="Watanabe M."/>
            <person name="Kojima H."/>
            <person name="Fukui M."/>
        </authorList>
    </citation>
    <scope>NUCLEOTIDE SEQUENCE [LARGE SCALE GENOMIC DNA]</scope>
    <source>
        <strain evidence="2">HC45</strain>
    </source>
</reference>
<dbReference type="AlphaFoldDB" id="A0A0K2SPW8"/>
<dbReference type="EMBL" id="AP014924">
    <property type="protein sequence ID" value="BAS29155.1"/>
    <property type="molecule type" value="Genomic_DNA"/>
</dbReference>